<reference evidence="2" key="1">
    <citation type="submission" date="2023-08" db="EMBL/GenBank/DDBJ databases">
        <authorList>
            <person name="Chen Y."/>
            <person name="Shah S."/>
            <person name="Dougan E. K."/>
            <person name="Thang M."/>
            <person name="Chan C."/>
        </authorList>
    </citation>
    <scope>NUCLEOTIDE SEQUENCE</scope>
</reference>
<dbReference type="Proteomes" id="UP001178507">
    <property type="component" value="Unassembled WGS sequence"/>
</dbReference>
<gene>
    <name evidence="2" type="ORF">EVOR1521_LOCUS13908</name>
</gene>
<feature type="transmembrane region" description="Helical" evidence="1">
    <location>
        <begin position="98"/>
        <end position="117"/>
    </location>
</feature>
<keyword evidence="1" id="KW-0472">Membrane</keyword>
<dbReference type="EMBL" id="CAUJNA010001603">
    <property type="protein sequence ID" value="CAJ1387944.1"/>
    <property type="molecule type" value="Genomic_DNA"/>
</dbReference>
<proteinExistence type="predicted"/>
<protein>
    <submittedName>
        <fullName evidence="2">Uncharacterized protein</fullName>
    </submittedName>
</protein>
<name>A0AA36N274_9DINO</name>
<evidence type="ECO:0000313" key="3">
    <source>
        <dbReference type="Proteomes" id="UP001178507"/>
    </source>
</evidence>
<organism evidence="2 3">
    <name type="scientific">Effrenium voratum</name>
    <dbReference type="NCBI Taxonomy" id="2562239"/>
    <lineage>
        <taxon>Eukaryota</taxon>
        <taxon>Sar</taxon>
        <taxon>Alveolata</taxon>
        <taxon>Dinophyceae</taxon>
        <taxon>Suessiales</taxon>
        <taxon>Symbiodiniaceae</taxon>
        <taxon>Effrenium</taxon>
    </lineage>
</organism>
<comment type="caution">
    <text evidence="2">The sequence shown here is derived from an EMBL/GenBank/DDBJ whole genome shotgun (WGS) entry which is preliminary data.</text>
</comment>
<dbReference type="AlphaFoldDB" id="A0AA36N274"/>
<sequence>MAMAAGVMDFTLDGGDATGVESAAGKALAGWFGAAVPHVRSEATFSAGSGRRLQQLQWSVYWEVFVYLQQSAAADAAIQDLQQNVASVERFAADLQSALGLVGLAGFAGFGFSALYAPVE</sequence>
<accession>A0AA36N274</accession>
<keyword evidence="1" id="KW-0812">Transmembrane</keyword>
<evidence type="ECO:0000313" key="2">
    <source>
        <dbReference type="EMBL" id="CAJ1387944.1"/>
    </source>
</evidence>
<feature type="non-terminal residue" evidence="2">
    <location>
        <position position="120"/>
    </location>
</feature>
<keyword evidence="1" id="KW-1133">Transmembrane helix</keyword>
<evidence type="ECO:0000256" key="1">
    <source>
        <dbReference type="SAM" id="Phobius"/>
    </source>
</evidence>
<keyword evidence="3" id="KW-1185">Reference proteome</keyword>